<evidence type="ECO:0000313" key="2">
    <source>
        <dbReference type="Proteomes" id="UP000306324"/>
    </source>
</evidence>
<accession>A0A5S4ENF3</accession>
<keyword evidence="2" id="KW-1185">Reference proteome</keyword>
<proteinExistence type="predicted"/>
<comment type="caution">
    <text evidence="1">The sequence shown here is derived from an EMBL/GenBank/DDBJ whole genome shotgun (WGS) entry which is preliminary data.</text>
</comment>
<dbReference type="Proteomes" id="UP000306324">
    <property type="component" value="Unassembled WGS sequence"/>
</dbReference>
<dbReference type="EMBL" id="SWAD01000039">
    <property type="protein sequence ID" value="TMQ76835.1"/>
    <property type="molecule type" value="Genomic_DNA"/>
</dbReference>
<gene>
    <name evidence="1" type="ORF">ACCUM_3875</name>
</gene>
<sequence length="44" mass="4984">MDNREWNVPDDLEAIRLAETVVPATPGWRQTALRILEAIAHRAS</sequence>
<name>A0A5S4ENF3_9PROT</name>
<dbReference type="AlphaFoldDB" id="A0A5S4ENF3"/>
<evidence type="ECO:0000313" key="1">
    <source>
        <dbReference type="EMBL" id="TMQ76835.1"/>
    </source>
</evidence>
<reference evidence="1 2" key="1">
    <citation type="submission" date="2019-04" db="EMBL/GenBank/DDBJ databases">
        <title>A novel phosphate-accumulating bacterium identified in bioreactor for phosphate removal from wastewater.</title>
        <authorList>
            <person name="Kotlyarov R.Y."/>
            <person name="Beletsky A.V."/>
            <person name="Kallistova A.Y."/>
            <person name="Dorofeev A.G."/>
            <person name="Nikolaev Y.Y."/>
            <person name="Pimenov N.V."/>
            <person name="Ravin N.V."/>
            <person name="Mardanov A.V."/>
        </authorList>
    </citation>
    <scope>NUCLEOTIDE SEQUENCE [LARGE SCALE GENOMIC DNA]</scope>
    <source>
        <strain evidence="1 2">Bin19</strain>
    </source>
</reference>
<organism evidence="1 2">
    <name type="scientific">Candidatus Accumulibacter phosphatis</name>
    <dbReference type="NCBI Taxonomy" id="327160"/>
    <lineage>
        <taxon>Bacteria</taxon>
        <taxon>Pseudomonadati</taxon>
        <taxon>Pseudomonadota</taxon>
        <taxon>Betaproteobacteria</taxon>
        <taxon>Candidatus Accumulibacter</taxon>
    </lineage>
</organism>
<protein>
    <submittedName>
        <fullName evidence="1">Uncharacterized protein</fullName>
    </submittedName>
</protein>